<evidence type="ECO:0000313" key="2">
    <source>
        <dbReference type="Proteomes" id="UP000279307"/>
    </source>
</evidence>
<protein>
    <submittedName>
        <fullName evidence="1">Uncharacterized protein</fullName>
    </submittedName>
</protein>
<sequence>MNGFRIWTLQDLSHVLLARSLQKEKVCETKITNLSAVFNNLGSIFTAPIPLPEIASISFSCRLLAYLLHSETNTKKCLEVLKPNIASEWSSMPYPGRKYHTWKVSRAEVNIIKEVQQRGTCLGSSRFNRLKSQKFYASCSKDKDSKSIPSCETPKKEHETKKECETKKKCIKGPANCLTRKSVTDELQTCQKDQKLSKPAEKSGIEEYCTSKKEPVKDKKSEQELMKEQIDREFKEIEECKRGKDKEKKDDKCKKATLDYKPTGLDRVISPCKENQKKDQFTSTPSEQISSNFANVTHRPLSIQLGVINSVVAMCTKNVTLFNAMFDRSFSTMKVNYQDDVAINRITDNDKIVDNYYANNNDFLHGDELPLYVEVENEEENEVDDHDWVTEQSTVKTV</sequence>
<comment type="caution">
    <text evidence="1">The sequence shown here is derived from an EMBL/GenBank/DDBJ whole genome shotgun (WGS) entry which is preliminary data.</text>
</comment>
<dbReference type="EMBL" id="QOIP01000005">
    <property type="protein sequence ID" value="RLU22582.1"/>
    <property type="molecule type" value="Genomic_DNA"/>
</dbReference>
<accession>A0A3L8DQP2</accession>
<evidence type="ECO:0000313" key="1">
    <source>
        <dbReference type="EMBL" id="RLU22582.1"/>
    </source>
</evidence>
<dbReference type="AlphaFoldDB" id="A0A3L8DQP2"/>
<dbReference type="Proteomes" id="UP000279307">
    <property type="component" value="Chromosome 5"/>
</dbReference>
<name>A0A3L8DQP2_OOCBI</name>
<reference evidence="1 2" key="1">
    <citation type="journal article" date="2018" name="Genome Res.">
        <title>The genomic architecture and molecular evolution of ant odorant receptors.</title>
        <authorList>
            <person name="McKenzie S.K."/>
            <person name="Kronauer D.J.C."/>
        </authorList>
    </citation>
    <scope>NUCLEOTIDE SEQUENCE [LARGE SCALE GENOMIC DNA]</scope>
    <source>
        <strain evidence="1">Clonal line C1</strain>
    </source>
</reference>
<organism evidence="1 2">
    <name type="scientific">Ooceraea biroi</name>
    <name type="common">Clonal raider ant</name>
    <name type="synonym">Cerapachys biroi</name>
    <dbReference type="NCBI Taxonomy" id="2015173"/>
    <lineage>
        <taxon>Eukaryota</taxon>
        <taxon>Metazoa</taxon>
        <taxon>Ecdysozoa</taxon>
        <taxon>Arthropoda</taxon>
        <taxon>Hexapoda</taxon>
        <taxon>Insecta</taxon>
        <taxon>Pterygota</taxon>
        <taxon>Neoptera</taxon>
        <taxon>Endopterygota</taxon>
        <taxon>Hymenoptera</taxon>
        <taxon>Apocrita</taxon>
        <taxon>Aculeata</taxon>
        <taxon>Formicoidea</taxon>
        <taxon>Formicidae</taxon>
        <taxon>Dorylinae</taxon>
        <taxon>Ooceraea</taxon>
    </lineage>
</organism>
<proteinExistence type="predicted"/>
<gene>
    <name evidence="1" type="ORF">DMN91_004860</name>
</gene>